<dbReference type="Pfam" id="PF24048">
    <property type="entry name" value="LRR_NXF1-5"/>
    <property type="match status" value="1"/>
</dbReference>
<evidence type="ECO:0000256" key="3">
    <source>
        <dbReference type="ARBA" id="ARBA00022448"/>
    </source>
</evidence>
<dbReference type="GO" id="GO:0016973">
    <property type="term" value="P:poly(A)+ mRNA export from nucleus"/>
    <property type="evidence" value="ECO:0007669"/>
    <property type="project" value="TreeGrafter"/>
</dbReference>
<evidence type="ECO:0000313" key="11">
    <source>
        <dbReference type="Proteomes" id="UP001159042"/>
    </source>
</evidence>
<evidence type="ECO:0000256" key="5">
    <source>
        <dbReference type="ARBA" id="ARBA00022737"/>
    </source>
</evidence>
<dbReference type="PANTHER" id="PTHR10662:SF22">
    <property type="entry name" value="NUCLEAR RNA EXPORT FACTOR 1"/>
    <property type="match status" value="1"/>
</dbReference>
<sequence length="722" mass="83793">MDSEKATTRAKLIINQNTLRPEVFPKIIAECDNSDYWHRFEVGVGYTKLTAQKIILDFLRPIPIEIVDYKTKKKKRAFFFAKNCLDAIMKIVSNQLQIPVPSKNTPPIKVGIVANFCYLNELIVTQPGEKRINKQFSKNLVNTKCASSSSFLINYNIFGPVLEERVIKECNNSNYLHKFLILNSGTYETDFILQTVTEFLHPFEPSNVIRKGPKLYFLASNCFPAIMKLLANKLFIPNPQSDDRTPFKVTIMANFTLSDDYSTLFVDNIKTVVQKRFSSQIKMVNLNEFHIDKDLKTQCHLSDPKLLAFVMRLLVDLEPKRVNLARNCINDITPINQLRTNSLKEIDLGHNQLSSFEQLEPLRGFRTLRLINLDGNPLCTGIEPRLYVRNLRKLFPGLKVIDGVNVENLCGYPRSKQNSLCSLEGGDLVEQFLQYFFIAYDRSDRSSELAGLYHEDAMFSMTYRSSLEEESDIAVRSKEHYTSINRDIRHPNFTPKTLFLFQGRENILSLYETFPLSCHDPYTIKIDLVYYTETCAVLVVHGIFREHPDQYFGFSRNFVLESTDVIKCHRRCYLREKLYLFLRRQYWELQETLHSITGLNFDYCRRYLEESQYDLEIALIKFAELHFKNQIPVQAFRQDRAKDMDKVKALENPHSQELVAKVVKSKGVFSKKTLYQMMTDEKFTLMVKQSVRQGQRDINCGSNSRKVNSSIRALPLMDTNKG</sequence>
<dbReference type="InterPro" id="IPR030217">
    <property type="entry name" value="NXF_fam"/>
</dbReference>
<evidence type="ECO:0000313" key="10">
    <source>
        <dbReference type="EMBL" id="KAJ8922786.1"/>
    </source>
</evidence>
<dbReference type="Gene3D" id="3.80.10.10">
    <property type="entry name" value="Ribonuclease Inhibitor"/>
    <property type="match status" value="1"/>
</dbReference>
<gene>
    <name evidence="10" type="ORF">NQ315_007821</name>
</gene>
<keyword evidence="6" id="KW-0509">mRNA transport</keyword>
<dbReference type="InterPro" id="IPR032710">
    <property type="entry name" value="NTF2-like_dom_sf"/>
</dbReference>
<keyword evidence="7" id="KW-0539">Nucleus</keyword>
<dbReference type="InterPro" id="IPR032675">
    <property type="entry name" value="LRR_dom_sf"/>
</dbReference>
<dbReference type="SUPFAM" id="SSF52058">
    <property type="entry name" value="L domain-like"/>
    <property type="match status" value="1"/>
</dbReference>
<name>A0AAV8W875_9CUCU</name>
<dbReference type="GO" id="GO:0003723">
    <property type="term" value="F:RNA binding"/>
    <property type="evidence" value="ECO:0007669"/>
    <property type="project" value="TreeGrafter"/>
</dbReference>
<dbReference type="GO" id="GO:0005634">
    <property type="term" value="C:nucleus"/>
    <property type="evidence" value="ECO:0007669"/>
    <property type="project" value="UniProtKB-SubCell"/>
</dbReference>
<evidence type="ECO:0000259" key="9">
    <source>
        <dbReference type="PROSITE" id="PS51281"/>
    </source>
</evidence>
<keyword evidence="11" id="KW-1185">Reference proteome</keyword>
<comment type="caution">
    <text evidence="10">The sequence shown here is derived from an EMBL/GenBank/DDBJ whole genome shotgun (WGS) entry which is preliminary data.</text>
</comment>
<dbReference type="PROSITE" id="PS51281">
    <property type="entry name" value="TAP_C"/>
    <property type="match status" value="1"/>
</dbReference>
<comment type="similarity">
    <text evidence="2">Belongs to the NXF family.</text>
</comment>
<dbReference type="PANTHER" id="PTHR10662">
    <property type="entry name" value="NUCLEAR RNA EXPORT FACTOR"/>
    <property type="match status" value="1"/>
</dbReference>
<dbReference type="EMBL" id="JANEYG010000006">
    <property type="protein sequence ID" value="KAJ8922786.1"/>
    <property type="molecule type" value="Genomic_DNA"/>
</dbReference>
<dbReference type="InterPro" id="IPR002075">
    <property type="entry name" value="NTF2_dom"/>
</dbReference>
<reference evidence="10 11" key="1">
    <citation type="journal article" date="2023" name="Insect Mol. Biol.">
        <title>Genome sequencing provides insights into the evolution of gene families encoding plant cell wall-degrading enzymes in longhorned beetles.</title>
        <authorList>
            <person name="Shin N.R."/>
            <person name="Okamura Y."/>
            <person name="Kirsch R."/>
            <person name="Pauchet Y."/>
        </authorList>
    </citation>
    <scope>NUCLEOTIDE SEQUENCE [LARGE SCALE GENOMIC DNA]</scope>
    <source>
        <strain evidence="10">EAD_L_NR</strain>
    </source>
</reference>
<feature type="domain" description="NTF2" evidence="8">
    <location>
        <begin position="428"/>
        <end position="580"/>
    </location>
</feature>
<dbReference type="AlphaFoldDB" id="A0AAV8W875"/>
<dbReference type="InterPro" id="IPR005637">
    <property type="entry name" value="TAP_C_dom"/>
</dbReference>
<dbReference type="PROSITE" id="PS50177">
    <property type="entry name" value="NTF2_DOMAIN"/>
    <property type="match status" value="1"/>
</dbReference>
<dbReference type="Gene3D" id="1.10.8.10">
    <property type="entry name" value="DNA helicase RuvA subunit, C-terminal domain"/>
    <property type="match status" value="1"/>
</dbReference>
<dbReference type="InterPro" id="IPR001611">
    <property type="entry name" value="Leu-rich_rpt"/>
</dbReference>
<dbReference type="SMART" id="SM00804">
    <property type="entry name" value="TAP_C"/>
    <property type="match status" value="1"/>
</dbReference>
<dbReference type="PROSITE" id="PS51450">
    <property type="entry name" value="LRR"/>
    <property type="match status" value="1"/>
</dbReference>
<dbReference type="Pfam" id="PF22602">
    <property type="entry name" value="NXF_NTF2"/>
    <property type="match status" value="1"/>
</dbReference>
<evidence type="ECO:0000256" key="2">
    <source>
        <dbReference type="ARBA" id="ARBA00009285"/>
    </source>
</evidence>
<keyword evidence="4" id="KW-0433">Leucine-rich repeat</keyword>
<keyword evidence="3" id="KW-0813">Transport</keyword>
<dbReference type="InterPro" id="IPR018222">
    <property type="entry name" value="Nuclear_transport_factor_2_euk"/>
</dbReference>
<proteinExistence type="inferred from homology"/>
<dbReference type="InterPro" id="IPR057125">
    <property type="entry name" value="NXF1/2/3/5-like_LRR"/>
</dbReference>
<dbReference type="Gene3D" id="3.10.450.50">
    <property type="match status" value="1"/>
</dbReference>
<evidence type="ECO:0000256" key="7">
    <source>
        <dbReference type="ARBA" id="ARBA00023242"/>
    </source>
</evidence>
<keyword evidence="5" id="KW-0677">Repeat</keyword>
<dbReference type="SUPFAM" id="SSF46934">
    <property type="entry name" value="UBA-like"/>
    <property type="match status" value="1"/>
</dbReference>
<evidence type="ECO:0000256" key="1">
    <source>
        <dbReference type="ARBA" id="ARBA00004123"/>
    </source>
</evidence>
<feature type="domain" description="TAP-C" evidence="9">
    <location>
        <begin position="584"/>
        <end position="639"/>
    </location>
</feature>
<dbReference type="SUPFAM" id="SSF54427">
    <property type="entry name" value="NTF2-like"/>
    <property type="match status" value="1"/>
</dbReference>
<comment type="subcellular location">
    <subcellularLocation>
        <location evidence="1">Nucleus</location>
    </subcellularLocation>
</comment>
<evidence type="ECO:0000256" key="6">
    <source>
        <dbReference type="ARBA" id="ARBA00022816"/>
    </source>
</evidence>
<organism evidence="10 11">
    <name type="scientific">Exocentrus adspersus</name>
    <dbReference type="NCBI Taxonomy" id="1586481"/>
    <lineage>
        <taxon>Eukaryota</taxon>
        <taxon>Metazoa</taxon>
        <taxon>Ecdysozoa</taxon>
        <taxon>Arthropoda</taxon>
        <taxon>Hexapoda</taxon>
        <taxon>Insecta</taxon>
        <taxon>Pterygota</taxon>
        <taxon>Neoptera</taxon>
        <taxon>Endopterygota</taxon>
        <taxon>Coleoptera</taxon>
        <taxon>Polyphaga</taxon>
        <taxon>Cucujiformia</taxon>
        <taxon>Chrysomeloidea</taxon>
        <taxon>Cerambycidae</taxon>
        <taxon>Lamiinae</taxon>
        <taxon>Acanthocinini</taxon>
        <taxon>Exocentrus</taxon>
    </lineage>
</organism>
<dbReference type="InterPro" id="IPR009060">
    <property type="entry name" value="UBA-like_sf"/>
</dbReference>
<dbReference type="Proteomes" id="UP001159042">
    <property type="component" value="Unassembled WGS sequence"/>
</dbReference>
<protein>
    <submittedName>
        <fullName evidence="10">Uncharacterized protein</fullName>
    </submittedName>
</protein>
<evidence type="ECO:0000259" key="8">
    <source>
        <dbReference type="PROSITE" id="PS50177"/>
    </source>
</evidence>
<evidence type="ECO:0000256" key="4">
    <source>
        <dbReference type="ARBA" id="ARBA00022614"/>
    </source>
</evidence>
<dbReference type="Pfam" id="PF03943">
    <property type="entry name" value="TAP_C"/>
    <property type="match status" value="1"/>
</dbReference>
<accession>A0AAV8W875</accession>